<keyword evidence="4" id="KW-1185">Reference proteome</keyword>
<sequence>MTSQLPAFPRFIFTVYEPITLIGGAIGGIFTPQYFVTEQTPTHIAAAYRWPEQSLLVTQQLGNMYFLAFLLGVLVLHATTEIKVVRAYLVALAIADVTHVGITCATLGLGNSLNVAGWNPVTWGNIGITTSLFVTRMAYFLGLFGPDGRKDLEHLKSS</sequence>
<dbReference type="AlphaFoldDB" id="A0AAN6X2B5"/>
<evidence type="ECO:0000256" key="1">
    <source>
        <dbReference type="SAM" id="Phobius"/>
    </source>
</evidence>
<dbReference type="PANTHER" id="PTHR37019:SF2">
    <property type="entry name" value="EXPERA DOMAIN-CONTAINING PROTEIN"/>
    <property type="match status" value="1"/>
</dbReference>
<keyword evidence="1" id="KW-0472">Membrane</keyword>
<evidence type="ECO:0000313" key="4">
    <source>
        <dbReference type="Proteomes" id="UP001302126"/>
    </source>
</evidence>
<dbReference type="EMBL" id="MU864354">
    <property type="protein sequence ID" value="KAK4192600.1"/>
    <property type="molecule type" value="Genomic_DNA"/>
</dbReference>
<dbReference type="PANTHER" id="PTHR37019">
    <property type="entry name" value="CHROMOSOME 1, WHOLE GENOME SHOTGUN SEQUENCE"/>
    <property type="match status" value="1"/>
</dbReference>
<accession>A0AAN6X2B5</accession>
<evidence type="ECO:0000313" key="3">
    <source>
        <dbReference type="EMBL" id="KAK4192600.1"/>
    </source>
</evidence>
<proteinExistence type="predicted"/>
<protein>
    <recommendedName>
        <fullName evidence="2">DUF7704 domain-containing protein</fullName>
    </recommendedName>
</protein>
<comment type="caution">
    <text evidence="3">The sequence shown here is derived from an EMBL/GenBank/DDBJ whole genome shotgun (WGS) entry which is preliminary data.</text>
</comment>
<evidence type="ECO:0000259" key="2">
    <source>
        <dbReference type="Pfam" id="PF24803"/>
    </source>
</evidence>
<dbReference type="Proteomes" id="UP001302126">
    <property type="component" value="Unassembled WGS sequence"/>
</dbReference>
<keyword evidence="1" id="KW-1133">Transmembrane helix</keyword>
<gene>
    <name evidence="3" type="ORF">QBC35DRAFT_424330</name>
</gene>
<reference evidence="3" key="2">
    <citation type="submission" date="2023-05" db="EMBL/GenBank/DDBJ databases">
        <authorList>
            <consortium name="Lawrence Berkeley National Laboratory"/>
            <person name="Steindorff A."/>
            <person name="Hensen N."/>
            <person name="Bonometti L."/>
            <person name="Westerberg I."/>
            <person name="Brannstrom I.O."/>
            <person name="Guillou S."/>
            <person name="Cros-Aarteil S."/>
            <person name="Calhoun S."/>
            <person name="Haridas S."/>
            <person name="Kuo A."/>
            <person name="Mondo S."/>
            <person name="Pangilinan J."/>
            <person name="Riley R."/>
            <person name="Labutti K."/>
            <person name="Andreopoulos B."/>
            <person name="Lipzen A."/>
            <person name="Chen C."/>
            <person name="Yanf M."/>
            <person name="Daum C."/>
            <person name="Ng V."/>
            <person name="Clum A."/>
            <person name="Ohm R."/>
            <person name="Martin F."/>
            <person name="Silar P."/>
            <person name="Natvig D."/>
            <person name="Lalanne C."/>
            <person name="Gautier V."/>
            <person name="Ament-Velasquez S.L."/>
            <person name="Kruys A."/>
            <person name="Hutchinson M.I."/>
            <person name="Powell A.J."/>
            <person name="Barry K."/>
            <person name="Miller A.N."/>
            <person name="Grigoriev I.V."/>
            <person name="Debuchy R."/>
            <person name="Gladieux P."/>
            <person name="Thoren M.H."/>
            <person name="Johannesson H."/>
        </authorList>
    </citation>
    <scope>NUCLEOTIDE SEQUENCE</scope>
    <source>
        <strain evidence="3">PSN309</strain>
    </source>
</reference>
<reference evidence="3" key="1">
    <citation type="journal article" date="2023" name="Mol. Phylogenet. Evol.">
        <title>Genome-scale phylogeny and comparative genomics of the fungal order Sordariales.</title>
        <authorList>
            <person name="Hensen N."/>
            <person name="Bonometti L."/>
            <person name="Westerberg I."/>
            <person name="Brannstrom I.O."/>
            <person name="Guillou S."/>
            <person name="Cros-Aarteil S."/>
            <person name="Calhoun S."/>
            <person name="Haridas S."/>
            <person name="Kuo A."/>
            <person name="Mondo S."/>
            <person name="Pangilinan J."/>
            <person name="Riley R."/>
            <person name="LaButti K."/>
            <person name="Andreopoulos B."/>
            <person name="Lipzen A."/>
            <person name="Chen C."/>
            <person name="Yan M."/>
            <person name="Daum C."/>
            <person name="Ng V."/>
            <person name="Clum A."/>
            <person name="Steindorff A."/>
            <person name="Ohm R.A."/>
            <person name="Martin F."/>
            <person name="Silar P."/>
            <person name="Natvig D.O."/>
            <person name="Lalanne C."/>
            <person name="Gautier V."/>
            <person name="Ament-Velasquez S.L."/>
            <person name="Kruys A."/>
            <person name="Hutchinson M.I."/>
            <person name="Powell A.J."/>
            <person name="Barry K."/>
            <person name="Miller A.N."/>
            <person name="Grigoriev I.V."/>
            <person name="Debuchy R."/>
            <person name="Gladieux P."/>
            <person name="Hiltunen Thoren M."/>
            <person name="Johannesson H."/>
        </authorList>
    </citation>
    <scope>NUCLEOTIDE SEQUENCE</scope>
    <source>
        <strain evidence="3">PSN309</strain>
    </source>
</reference>
<feature type="domain" description="DUF7704" evidence="2">
    <location>
        <begin position="3"/>
        <end position="146"/>
    </location>
</feature>
<feature type="transmembrane region" description="Helical" evidence="1">
    <location>
        <begin position="12"/>
        <end position="35"/>
    </location>
</feature>
<feature type="transmembrane region" description="Helical" evidence="1">
    <location>
        <begin position="122"/>
        <end position="144"/>
    </location>
</feature>
<keyword evidence="1" id="KW-0812">Transmembrane</keyword>
<dbReference type="InterPro" id="IPR056121">
    <property type="entry name" value="DUF7704"/>
</dbReference>
<name>A0AAN6X2B5_9PEZI</name>
<dbReference type="Pfam" id="PF24803">
    <property type="entry name" value="DUF7704"/>
    <property type="match status" value="1"/>
</dbReference>
<feature type="transmembrane region" description="Helical" evidence="1">
    <location>
        <begin position="88"/>
        <end position="110"/>
    </location>
</feature>
<organism evidence="3 4">
    <name type="scientific">Podospora australis</name>
    <dbReference type="NCBI Taxonomy" id="1536484"/>
    <lineage>
        <taxon>Eukaryota</taxon>
        <taxon>Fungi</taxon>
        <taxon>Dikarya</taxon>
        <taxon>Ascomycota</taxon>
        <taxon>Pezizomycotina</taxon>
        <taxon>Sordariomycetes</taxon>
        <taxon>Sordariomycetidae</taxon>
        <taxon>Sordariales</taxon>
        <taxon>Podosporaceae</taxon>
        <taxon>Podospora</taxon>
    </lineage>
</organism>
<feature type="transmembrane region" description="Helical" evidence="1">
    <location>
        <begin position="55"/>
        <end position="76"/>
    </location>
</feature>